<dbReference type="EMBL" id="MVHS01000048">
    <property type="protein sequence ID" value="ORA66834.1"/>
    <property type="molecule type" value="Genomic_DNA"/>
</dbReference>
<name>A0A1X0D350_9MYCO</name>
<feature type="region of interest" description="Disordered" evidence="1">
    <location>
        <begin position="24"/>
        <end position="217"/>
    </location>
</feature>
<feature type="compositionally biased region" description="Low complexity" evidence="1">
    <location>
        <begin position="291"/>
        <end position="302"/>
    </location>
</feature>
<feature type="compositionally biased region" description="Basic and acidic residues" evidence="1">
    <location>
        <begin position="112"/>
        <end position="122"/>
    </location>
</feature>
<dbReference type="InterPro" id="IPR000073">
    <property type="entry name" value="AB_hydrolase_1"/>
</dbReference>
<organism evidence="3 4">
    <name type="scientific">Mycolicibacterium insubricum</name>
    <dbReference type="NCBI Taxonomy" id="444597"/>
    <lineage>
        <taxon>Bacteria</taxon>
        <taxon>Bacillati</taxon>
        <taxon>Actinomycetota</taxon>
        <taxon>Actinomycetes</taxon>
        <taxon>Mycobacteriales</taxon>
        <taxon>Mycobacteriaceae</taxon>
        <taxon>Mycolicibacterium</taxon>
    </lineage>
</organism>
<dbReference type="Gene3D" id="3.40.50.1820">
    <property type="entry name" value="alpha/beta hydrolase"/>
    <property type="match status" value="1"/>
</dbReference>
<sequence>MIGLALLTGGLWLGVGGAVVPTASADPGDNASSHSRPDHSPRRQAADRAPSSRGGDGSQGDRGAARVVGERPSATTAGTGDAVRESNTGPDRVRPNRRGVSGSTQAGATRPSFDRRIGDGLRRSAKGGSAVGVDGADGGADGGGGRGSVGVRGGLDGGGSLGSVGDGVDGAGGGANLGRHADKVRPESPAPSAEEFKAQSITEHPPASSGVETTDSGVETAGLRIPAGVLKLPAPQDLIAQIPVTLPGSGVPEETIEPGSFTEQAEARGRELLVALTARVPGDRTQRATVASASSEPAAGEAENGETVTGQATPVKTLAIVTTDATAKPEPASLAGNNAVPTTAALAQLTSQLRTLVTDTSDAAHVFATTVRATAIGVATSLSQGVDTLRDAELAGPVNVVGSVVFSLLGAVLQIFSGPPVLPAGSNVTVRTSTLVLPDSGKTVRADWYFPDEVDENTRLIYLQHGFMATGPMYSYTAAYLAESTNSIVVAPSMSSNLFDPKAEWLGGDPLQQDVADLFRGDRPQLTASAAEAGYTGALPKDFVLVGHSLGGTLVMGAAEKMDDESIGNLKGVVLLDAVDMDNAIPDGLDRLSGDDYRPVLEISSERYTWNLDGVVGDELQAARPDSFNGVVLAGGRHIDALQGGNPILQVAEYIVAGFSKPENIDAVKVLASSWINDMYDGTPPSYNPAGPASATPLDQASDKTVIAMPWDPIAKVILDVLFRFAVYQPLVADNPEAVSPLIALR</sequence>
<protein>
    <recommendedName>
        <fullName evidence="2">AB hydrolase-1 domain-containing protein</fullName>
    </recommendedName>
</protein>
<dbReference type="GO" id="GO:0003824">
    <property type="term" value="F:catalytic activity"/>
    <property type="evidence" value="ECO:0007669"/>
    <property type="project" value="UniProtKB-ARBA"/>
</dbReference>
<dbReference type="AlphaFoldDB" id="A0A1X0D350"/>
<keyword evidence="4" id="KW-1185">Reference proteome</keyword>
<comment type="caution">
    <text evidence="3">The sequence shown here is derived from an EMBL/GenBank/DDBJ whole genome shotgun (WGS) entry which is preliminary data.</text>
</comment>
<dbReference type="SUPFAM" id="SSF53474">
    <property type="entry name" value="alpha/beta-Hydrolases"/>
    <property type="match status" value="1"/>
</dbReference>
<reference evidence="3 4" key="1">
    <citation type="submission" date="2016-12" db="EMBL/GenBank/DDBJ databases">
        <title>The new phylogeny of genus Mycobacterium.</title>
        <authorList>
            <person name="Tortoli E."/>
            <person name="Trovato A."/>
            <person name="Cirillo D.M."/>
        </authorList>
    </citation>
    <scope>NUCLEOTIDE SEQUENCE [LARGE SCALE GENOMIC DNA]</scope>
    <source>
        <strain evidence="3 4">DSM 45130</strain>
    </source>
</reference>
<dbReference type="Proteomes" id="UP000192801">
    <property type="component" value="Unassembled WGS sequence"/>
</dbReference>
<accession>A0A1X0D350</accession>
<evidence type="ECO:0000259" key="2">
    <source>
        <dbReference type="Pfam" id="PF12697"/>
    </source>
</evidence>
<proteinExistence type="predicted"/>
<gene>
    <name evidence="3" type="ORF">BST26_16755</name>
</gene>
<evidence type="ECO:0000256" key="1">
    <source>
        <dbReference type="SAM" id="MobiDB-lite"/>
    </source>
</evidence>
<feature type="region of interest" description="Disordered" evidence="1">
    <location>
        <begin position="284"/>
        <end position="308"/>
    </location>
</feature>
<evidence type="ECO:0000313" key="3">
    <source>
        <dbReference type="EMBL" id="ORA66834.1"/>
    </source>
</evidence>
<evidence type="ECO:0000313" key="4">
    <source>
        <dbReference type="Proteomes" id="UP000192801"/>
    </source>
</evidence>
<feature type="compositionally biased region" description="Gly residues" evidence="1">
    <location>
        <begin position="135"/>
        <end position="176"/>
    </location>
</feature>
<dbReference type="InterPro" id="IPR029058">
    <property type="entry name" value="AB_hydrolase_fold"/>
</dbReference>
<feature type="domain" description="AB hydrolase-1" evidence="2">
    <location>
        <begin position="465"/>
        <end position="614"/>
    </location>
</feature>
<dbReference type="Pfam" id="PF12697">
    <property type="entry name" value="Abhydrolase_6"/>
    <property type="match status" value="1"/>
</dbReference>
<feature type="compositionally biased region" description="Basic and acidic residues" evidence="1">
    <location>
        <begin position="35"/>
        <end position="46"/>
    </location>
</feature>